<keyword evidence="3" id="KW-0813">Transport</keyword>
<dbReference type="EMBL" id="JAHLFU010000219">
    <property type="protein sequence ID" value="MBU3854270.1"/>
    <property type="molecule type" value="Genomic_DNA"/>
</dbReference>
<dbReference type="InterPro" id="IPR006037">
    <property type="entry name" value="RCK_C"/>
</dbReference>
<feature type="transmembrane region" description="Helical" evidence="8">
    <location>
        <begin position="120"/>
        <end position="138"/>
    </location>
</feature>
<reference evidence="10" key="1">
    <citation type="journal article" date="2021" name="PeerJ">
        <title>Extensive microbial diversity within the chicken gut microbiome revealed by metagenomics and culture.</title>
        <authorList>
            <person name="Gilroy R."/>
            <person name="Ravi A."/>
            <person name="Getino M."/>
            <person name="Pursley I."/>
            <person name="Horton D.L."/>
            <person name="Alikhan N.F."/>
            <person name="Baker D."/>
            <person name="Gharbi K."/>
            <person name="Hall N."/>
            <person name="Watson M."/>
            <person name="Adriaenssens E.M."/>
            <person name="Foster-Nyarko E."/>
            <person name="Jarju S."/>
            <person name="Secka A."/>
            <person name="Antonio M."/>
            <person name="Oren A."/>
            <person name="Chaudhuri R.R."/>
            <person name="La Ragione R."/>
            <person name="Hildebrand F."/>
            <person name="Pallen M.J."/>
        </authorList>
    </citation>
    <scope>NUCLEOTIDE SEQUENCE</scope>
    <source>
        <strain evidence="10">G3-2149</strain>
    </source>
</reference>
<dbReference type="PANTHER" id="PTHR42751">
    <property type="entry name" value="SODIUM/HYDROGEN EXCHANGER FAMILY/TRKA DOMAIN PROTEIN"/>
    <property type="match status" value="1"/>
</dbReference>
<feature type="transmembrane region" description="Helical" evidence="8">
    <location>
        <begin position="6"/>
        <end position="25"/>
    </location>
</feature>
<evidence type="ECO:0000256" key="1">
    <source>
        <dbReference type="ARBA" id="ARBA00004141"/>
    </source>
</evidence>
<keyword evidence="6 8" id="KW-1133">Transmembrane helix</keyword>
<evidence type="ECO:0000259" key="9">
    <source>
        <dbReference type="PROSITE" id="PS51202"/>
    </source>
</evidence>
<dbReference type="Pfam" id="PF00999">
    <property type="entry name" value="Na_H_Exchanger"/>
    <property type="match status" value="1"/>
</dbReference>
<evidence type="ECO:0000256" key="5">
    <source>
        <dbReference type="ARBA" id="ARBA00022692"/>
    </source>
</evidence>
<feature type="transmembrane region" description="Helical" evidence="8">
    <location>
        <begin position="500"/>
        <end position="521"/>
    </location>
</feature>
<evidence type="ECO:0000313" key="11">
    <source>
        <dbReference type="Proteomes" id="UP000823865"/>
    </source>
</evidence>
<evidence type="ECO:0000256" key="2">
    <source>
        <dbReference type="ARBA" id="ARBA00005551"/>
    </source>
</evidence>
<comment type="similarity">
    <text evidence="2">Belongs to the monovalent cation:proton antiporter 2 (CPA2) transporter (TC 2.A.37) family.</text>
</comment>
<sequence>MNHLPDLIKDLALILAVAGIVALIFKRLKQPLVLGYIVAGFLAGPHLVWIPTIRDVNDVQVWADIGVIVLLFSLGLEFSFKKIVRMGGAPIIAVSVIIFSMMLLGSSVGSLFGWGRMDCIYLGGMLAMSSTTIIYKAFQDLNLLPQRFTGMVLSVLILEDVLAIVLMVVLSTLALKNSIVGEDMLGSMFKLVFFLIVWFVIGLYLIPTFLSKNRKWINDEILLIVSLAFCFGMAVLAVKSGYSAAFGAFVVGSILAETVEAEHIGKLISPIKDLFGAIFFVSVGMLVEPQVLADYAWPIAAIVCTIILGQTIFGTIGYLVSGQTFRDALRCGLSMTQIGEFAFIIASLGLSLGVISKFLYPVVVAVSVITTFTTPYMIRLADPLYRVVVKLMPHSWLEFFTQNASSGVTRVNHDSNWRRLLLAILKIVLVYAVLSLAVIAFSFGILLPLFRAHLGHWWGNALCGLLTVLCVSPFLRAIMAKKNHSVEFTTLWNESKYNRVPLAFLILLRVLLAVSFVFYIARYLIPFADVWLLGVAFVMVVIMIFSRRLKLQSIRMEQAFKHNLRSREDFQRRHSDKMPRYARHLLSQNLHLSVCQLPEHSLWGGKKLAELNLAHKYGIHVAAIIRGERHIHVPNGDDMLFPGDRLQVIGSDAQLMRFNKILAEQVYVLPEYNDACDMVMRKLYIGAGSPFLGKSIKNSDIRDRYHCMVVGWETSEGVLERPDPDRTFEEGDLLWIVGEEESLKQLL</sequence>
<dbReference type="GO" id="GO:0015297">
    <property type="term" value="F:antiporter activity"/>
    <property type="evidence" value="ECO:0007669"/>
    <property type="project" value="InterPro"/>
</dbReference>
<proteinExistence type="inferred from homology"/>
<feature type="transmembrane region" description="Helical" evidence="8">
    <location>
        <begin position="187"/>
        <end position="209"/>
    </location>
</feature>
<evidence type="ECO:0000256" key="7">
    <source>
        <dbReference type="ARBA" id="ARBA00023136"/>
    </source>
</evidence>
<reference evidence="10" key="2">
    <citation type="submission" date="2021-04" db="EMBL/GenBank/DDBJ databases">
        <authorList>
            <person name="Gilroy R."/>
        </authorList>
    </citation>
    <scope>NUCLEOTIDE SEQUENCE</scope>
    <source>
        <strain evidence="10">G3-2149</strain>
    </source>
</reference>
<dbReference type="PANTHER" id="PTHR42751:SF3">
    <property type="entry name" value="SODIUM_GLUTAMATE SYMPORTER"/>
    <property type="match status" value="1"/>
</dbReference>
<feature type="transmembrane region" description="Helical" evidence="8">
    <location>
        <begin position="221"/>
        <end position="238"/>
    </location>
</feature>
<evidence type="ECO:0000256" key="3">
    <source>
        <dbReference type="ARBA" id="ARBA00022448"/>
    </source>
</evidence>
<comment type="caution">
    <text evidence="10">The sequence shown here is derived from an EMBL/GenBank/DDBJ whole genome shotgun (WGS) entry which is preliminary data.</text>
</comment>
<keyword evidence="4" id="KW-0633">Potassium transport</keyword>
<dbReference type="InterPro" id="IPR006153">
    <property type="entry name" value="Cation/H_exchanger_TM"/>
</dbReference>
<evidence type="ECO:0000256" key="8">
    <source>
        <dbReference type="SAM" id="Phobius"/>
    </source>
</evidence>
<feature type="transmembrane region" description="Helical" evidence="8">
    <location>
        <begin position="527"/>
        <end position="546"/>
    </location>
</feature>
<feature type="transmembrane region" description="Helical" evidence="8">
    <location>
        <begin position="457"/>
        <end position="479"/>
    </location>
</feature>
<dbReference type="GO" id="GO:1902600">
    <property type="term" value="P:proton transmembrane transport"/>
    <property type="evidence" value="ECO:0007669"/>
    <property type="project" value="InterPro"/>
</dbReference>
<keyword evidence="4" id="KW-0406">Ion transport</keyword>
<feature type="transmembrane region" description="Helical" evidence="8">
    <location>
        <begin position="299"/>
        <end position="320"/>
    </location>
</feature>
<organism evidence="10 11">
    <name type="scientific">Candidatus Paraprevotella stercoravium</name>
    <dbReference type="NCBI Taxonomy" id="2838725"/>
    <lineage>
        <taxon>Bacteria</taxon>
        <taxon>Pseudomonadati</taxon>
        <taxon>Bacteroidota</taxon>
        <taxon>Bacteroidia</taxon>
        <taxon>Bacteroidales</taxon>
        <taxon>Prevotellaceae</taxon>
        <taxon>Paraprevotella</taxon>
    </lineage>
</organism>
<dbReference type="Gene3D" id="3.30.70.1450">
    <property type="entry name" value="Regulator of K+ conductance, C-terminal domain"/>
    <property type="match status" value="2"/>
</dbReference>
<feature type="domain" description="RCK C-terminal" evidence="9">
    <location>
        <begin position="666"/>
        <end position="747"/>
    </location>
</feature>
<keyword evidence="5 8" id="KW-0812">Transmembrane</keyword>
<dbReference type="GO" id="GO:0008324">
    <property type="term" value="F:monoatomic cation transmembrane transporter activity"/>
    <property type="evidence" value="ECO:0007669"/>
    <property type="project" value="InterPro"/>
</dbReference>
<gene>
    <name evidence="10" type="ORF">H9789_10750</name>
</gene>
<dbReference type="Pfam" id="PF02080">
    <property type="entry name" value="TrkA_C"/>
    <property type="match status" value="2"/>
</dbReference>
<evidence type="ECO:0000313" key="10">
    <source>
        <dbReference type="EMBL" id="MBU3854270.1"/>
    </source>
</evidence>
<dbReference type="Proteomes" id="UP000823865">
    <property type="component" value="Unassembled WGS sequence"/>
</dbReference>
<feature type="transmembrane region" description="Helical" evidence="8">
    <location>
        <begin position="332"/>
        <end position="352"/>
    </location>
</feature>
<dbReference type="Gene3D" id="1.20.1530.20">
    <property type="match status" value="1"/>
</dbReference>
<dbReference type="GO" id="GO:0016020">
    <property type="term" value="C:membrane"/>
    <property type="evidence" value="ECO:0007669"/>
    <property type="project" value="UniProtKB-SubCell"/>
</dbReference>
<feature type="transmembrane region" description="Helical" evidence="8">
    <location>
        <begin position="420"/>
        <end position="445"/>
    </location>
</feature>
<feature type="transmembrane region" description="Helical" evidence="8">
    <location>
        <begin position="150"/>
        <end position="175"/>
    </location>
</feature>
<feature type="transmembrane region" description="Helical" evidence="8">
    <location>
        <begin position="61"/>
        <end position="80"/>
    </location>
</feature>
<feature type="transmembrane region" description="Helical" evidence="8">
    <location>
        <begin position="358"/>
        <end position="378"/>
    </location>
</feature>
<feature type="transmembrane region" description="Helical" evidence="8">
    <location>
        <begin position="32"/>
        <end position="49"/>
    </location>
</feature>
<protein>
    <submittedName>
        <fullName evidence="10">Cation:proton antiporter</fullName>
    </submittedName>
</protein>
<keyword evidence="7 8" id="KW-0472">Membrane</keyword>
<comment type="subcellular location">
    <subcellularLocation>
        <location evidence="1">Membrane</location>
        <topology evidence="1">Multi-pass membrane protein</topology>
    </subcellularLocation>
</comment>
<dbReference type="InterPro" id="IPR036721">
    <property type="entry name" value="RCK_C_sf"/>
</dbReference>
<dbReference type="AlphaFoldDB" id="A0A9E2P478"/>
<evidence type="ECO:0000256" key="6">
    <source>
        <dbReference type="ARBA" id="ARBA00022989"/>
    </source>
</evidence>
<feature type="domain" description="RCK C-terminal" evidence="9">
    <location>
        <begin position="580"/>
        <end position="664"/>
    </location>
</feature>
<dbReference type="SUPFAM" id="SSF116726">
    <property type="entry name" value="TrkA C-terminal domain-like"/>
    <property type="match status" value="2"/>
</dbReference>
<evidence type="ECO:0000256" key="4">
    <source>
        <dbReference type="ARBA" id="ARBA00022538"/>
    </source>
</evidence>
<name>A0A9E2P478_9BACT</name>
<keyword evidence="4" id="KW-0630">Potassium</keyword>
<feature type="transmembrane region" description="Helical" evidence="8">
    <location>
        <begin position="92"/>
        <end position="114"/>
    </location>
</feature>
<dbReference type="InterPro" id="IPR038770">
    <property type="entry name" value="Na+/solute_symporter_sf"/>
</dbReference>
<dbReference type="GO" id="GO:0006813">
    <property type="term" value="P:potassium ion transport"/>
    <property type="evidence" value="ECO:0007669"/>
    <property type="project" value="UniProtKB-KW"/>
</dbReference>
<dbReference type="PROSITE" id="PS51202">
    <property type="entry name" value="RCK_C"/>
    <property type="match status" value="2"/>
</dbReference>
<accession>A0A9E2P478</accession>